<evidence type="ECO:0000313" key="1">
    <source>
        <dbReference type="EMBL" id="EXK82743.1"/>
    </source>
</evidence>
<accession>X0BV08</accession>
<sequence>MEPYRQPTTETTGDNSLKIFVQAIGNLDTDLYVAAQKIARDGTQIQWYNVTQVIEASAMHG</sequence>
<name>X0BV08_FUSOX</name>
<gene>
    <name evidence="1" type="ORF">FOQG_12866</name>
</gene>
<dbReference type="Proteomes" id="UP000030663">
    <property type="component" value="Unassembled WGS sequence"/>
</dbReference>
<dbReference type="EMBL" id="KI979329">
    <property type="protein sequence ID" value="EXK82743.1"/>
    <property type="molecule type" value="Genomic_DNA"/>
</dbReference>
<organism evidence="1 2">
    <name type="scientific">Fusarium oxysporum f. sp. raphani 54005</name>
    <dbReference type="NCBI Taxonomy" id="1089458"/>
    <lineage>
        <taxon>Eukaryota</taxon>
        <taxon>Fungi</taxon>
        <taxon>Dikarya</taxon>
        <taxon>Ascomycota</taxon>
        <taxon>Pezizomycotina</taxon>
        <taxon>Sordariomycetes</taxon>
        <taxon>Hypocreomycetidae</taxon>
        <taxon>Hypocreales</taxon>
        <taxon>Nectriaceae</taxon>
        <taxon>Fusarium</taxon>
        <taxon>Fusarium oxysporum species complex</taxon>
    </lineage>
</organism>
<protein>
    <submittedName>
        <fullName evidence="1">Uncharacterized protein</fullName>
    </submittedName>
</protein>
<keyword evidence="2" id="KW-1185">Reference proteome</keyword>
<dbReference type="HOGENOM" id="CLU_2922738_0_0_1"/>
<proteinExistence type="predicted"/>
<reference evidence="1 2" key="1">
    <citation type="submission" date="2011-11" db="EMBL/GenBank/DDBJ databases">
        <title>The Genome Sequence of Fusarium oxysporum PHW815.</title>
        <authorList>
            <consortium name="The Broad Institute Genome Sequencing Platform"/>
            <person name="Ma L.-J."/>
            <person name="Gale L.R."/>
            <person name="Schwartz D.C."/>
            <person name="Zhou S."/>
            <person name="Corby-Kistler H."/>
            <person name="Young S.K."/>
            <person name="Zeng Q."/>
            <person name="Gargeya S."/>
            <person name="Fitzgerald M."/>
            <person name="Haas B."/>
            <person name="Abouelleil A."/>
            <person name="Alvarado L."/>
            <person name="Arachchi H.M."/>
            <person name="Berlin A."/>
            <person name="Brown A."/>
            <person name="Chapman S.B."/>
            <person name="Chen Z."/>
            <person name="Dunbar C."/>
            <person name="Freedman E."/>
            <person name="Gearin G."/>
            <person name="Goldberg J."/>
            <person name="Griggs A."/>
            <person name="Gujja S."/>
            <person name="Heiman D."/>
            <person name="Howarth C."/>
            <person name="Larson L."/>
            <person name="Lui A."/>
            <person name="MacDonald P.J.P."/>
            <person name="Montmayeur A."/>
            <person name="Murphy C."/>
            <person name="Neiman D."/>
            <person name="Pearson M."/>
            <person name="Priest M."/>
            <person name="Roberts A."/>
            <person name="Saif S."/>
            <person name="Shea T."/>
            <person name="Shenoy N."/>
            <person name="Sisk P."/>
            <person name="Stolte C."/>
            <person name="Sykes S."/>
            <person name="Wortman J."/>
            <person name="Nusbaum C."/>
            <person name="Birren B."/>
        </authorList>
    </citation>
    <scope>NUCLEOTIDE SEQUENCE [LARGE SCALE GENOMIC DNA]</scope>
    <source>
        <strain evidence="1 2">54005</strain>
    </source>
</reference>
<dbReference type="AlphaFoldDB" id="X0BV08"/>
<evidence type="ECO:0000313" key="2">
    <source>
        <dbReference type="Proteomes" id="UP000030663"/>
    </source>
</evidence>